<dbReference type="PANTHER" id="PTHR38780">
    <property type="entry name" value="PROTEIN TUSC"/>
    <property type="match status" value="1"/>
</dbReference>
<evidence type="ECO:0000256" key="2">
    <source>
        <dbReference type="ARBA" id="ARBA00004496"/>
    </source>
</evidence>
<evidence type="ECO:0000313" key="6">
    <source>
        <dbReference type="Proteomes" id="UP000281112"/>
    </source>
</evidence>
<dbReference type="PANTHER" id="PTHR38780:SF1">
    <property type="entry name" value="PROTEIN TUSC"/>
    <property type="match status" value="1"/>
</dbReference>
<reference evidence="5 6" key="1">
    <citation type="submission" date="2018-11" db="EMBL/GenBank/DDBJ databases">
        <title>Vibrio LJC006 sp. nov., isolated from seawater during the bloom of the enteromorpha.</title>
        <authorList>
            <person name="Liang J."/>
        </authorList>
    </citation>
    <scope>NUCLEOTIDE SEQUENCE [LARGE SCALE GENOMIC DNA]</scope>
    <source>
        <strain evidence="5 6">LJC006</strain>
    </source>
</reference>
<evidence type="ECO:0000256" key="3">
    <source>
        <dbReference type="ARBA" id="ARBA00005996"/>
    </source>
</evidence>
<accession>A0A3N9TBR5</accession>
<protein>
    <recommendedName>
        <fullName evidence="4">Protein TusC homolog</fullName>
    </recommendedName>
</protein>
<dbReference type="Gene3D" id="3.40.1260.10">
    <property type="entry name" value="DsrEFH-like"/>
    <property type="match status" value="1"/>
</dbReference>
<dbReference type="NCBIfam" id="NF001238">
    <property type="entry name" value="PRK00211.1"/>
    <property type="match status" value="1"/>
</dbReference>
<dbReference type="InterPro" id="IPR017462">
    <property type="entry name" value="Sulphur_relay_TusC/DsrF"/>
</dbReference>
<dbReference type="Pfam" id="PF02635">
    <property type="entry name" value="DsrE"/>
    <property type="match status" value="1"/>
</dbReference>
<dbReference type="RefSeq" id="WP_124939171.1">
    <property type="nucleotide sequence ID" value="NZ_RJVQ01000016.1"/>
</dbReference>
<dbReference type="Proteomes" id="UP000281112">
    <property type="component" value="Unassembled WGS sequence"/>
</dbReference>
<dbReference type="InterPro" id="IPR003787">
    <property type="entry name" value="Sulphur_relay_DsrE/F-like"/>
</dbReference>
<comment type="function">
    <text evidence="1">Could be part of a sulfur-relay system.</text>
</comment>
<sequence>MSQITFVFQTAPHATSSGREGIDALLATSALTDDISVVFLAEGVAHLLSGQDTRAIRTKNYSPMIKLFDLYDIENVYVCQQSLDDLGLNDAEMVIQAKPCTLQELTAMMRASKKIVHF</sequence>
<gene>
    <name evidence="5" type="primary">tusC</name>
    <name evidence="5" type="ORF">EES38_21025</name>
</gene>
<dbReference type="EMBL" id="RJVQ01000016">
    <property type="protein sequence ID" value="RQW61153.1"/>
    <property type="molecule type" value="Genomic_DNA"/>
</dbReference>
<name>A0A3N9TBR5_9VIBR</name>
<dbReference type="AlphaFoldDB" id="A0A3N9TBR5"/>
<dbReference type="InterPro" id="IPR027396">
    <property type="entry name" value="DsrEFH-like"/>
</dbReference>
<keyword evidence="5" id="KW-0808">Transferase</keyword>
<dbReference type="GO" id="GO:0005737">
    <property type="term" value="C:cytoplasm"/>
    <property type="evidence" value="ECO:0007669"/>
    <property type="project" value="UniProtKB-SubCell"/>
</dbReference>
<organism evidence="5 6">
    <name type="scientific">Vibrio viridaestus</name>
    <dbReference type="NCBI Taxonomy" id="2487322"/>
    <lineage>
        <taxon>Bacteria</taxon>
        <taxon>Pseudomonadati</taxon>
        <taxon>Pseudomonadota</taxon>
        <taxon>Gammaproteobacteria</taxon>
        <taxon>Vibrionales</taxon>
        <taxon>Vibrionaceae</taxon>
        <taxon>Vibrio</taxon>
    </lineage>
</organism>
<proteinExistence type="inferred from homology"/>
<comment type="similarity">
    <text evidence="3">Belongs to the DsrF/TusC family.</text>
</comment>
<dbReference type="OrthoDB" id="9789418at2"/>
<dbReference type="NCBIfam" id="TIGR03010">
    <property type="entry name" value="sulf_tusC_dsrF"/>
    <property type="match status" value="1"/>
</dbReference>
<evidence type="ECO:0000256" key="1">
    <source>
        <dbReference type="ARBA" id="ARBA00002850"/>
    </source>
</evidence>
<comment type="subcellular location">
    <subcellularLocation>
        <location evidence="2">Cytoplasm</location>
    </subcellularLocation>
</comment>
<evidence type="ECO:0000256" key="4">
    <source>
        <dbReference type="ARBA" id="ARBA00017149"/>
    </source>
</evidence>
<comment type="caution">
    <text evidence="5">The sequence shown here is derived from an EMBL/GenBank/DDBJ whole genome shotgun (WGS) entry which is preliminary data.</text>
</comment>
<keyword evidence="6" id="KW-1185">Reference proteome</keyword>
<dbReference type="SUPFAM" id="SSF75169">
    <property type="entry name" value="DsrEFH-like"/>
    <property type="match status" value="1"/>
</dbReference>
<evidence type="ECO:0000313" key="5">
    <source>
        <dbReference type="EMBL" id="RQW61153.1"/>
    </source>
</evidence>
<dbReference type="GO" id="GO:0016740">
    <property type="term" value="F:transferase activity"/>
    <property type="evidence" value="ECO:0007669"/>
    <property type="project" value="UniProtKB-KW"/>
</dbReference>